<feature type="transmembrane region" description="Helical" evidence="20">
    <location>
        <begin position="218"/>
        <end position="235"/>
    </location>
</feature>
<dbReference type="Gene3D" id="2.70.170.10">
    <property type="entry name" value="Neurotransmitter-gated ion-channel ligand-binding domain"/>
    <property type="match status" value="1"/>
</dbReference>
<evidence type="ECO:0000259" key="21">
    <source>
        <dbReference type="Pfam" id="PF02931"/>
    </source>
</evidence>
<dbReference type="Gene3D" id="1.20.58.390">
    <property type="entry name" value="Neurotransmitter-gated ion-channel transmembrane domain"/>
    <property type="match status" value="1"/>
</dbReference>
<keyword evidence="1 20" id="KW-0813">Transport</keyword>
<name>A0AAX7VNA4_ASTCA</name>
<dbReference type="Pfam" id="PF02931">
    <property type="entry name" value="Neur_chan_LBD"/>
    <property type="match status" value="1"/>
</dbReference>
<evidence type="ECO:0000256" key="2">
    <source>
        <dbReference type="ARBA" id="ARBA00022475"/>
    </source>
</evidence>
<dbReference type="PANTHER" id="PTHR18945">
    <property type="entry name" value="NEUROTRANSMITTER GATED ION CHANNEL"/>
    <property type="match status" value="1"/>
</dbReference>
<dbReference type="InterPro" id="IPR006029">
    <property type="entry name" value="Neurotrans-gated_channel_TM"/>
</dbReference>
<dbReference type="Ensembl" id="ENSACLT00000056080.1">
    <property type="protein sequence ID" value="ENSACLP00000083245.1"/>
    <property type="gene ID" value="ENSACLG00000026982.2"/>
</dbReference>
<dbReference type="Proteomes" id="UP000265100">
    <property type="component" value="Chromosome 8"/>
</dbReference>
<evidence type="ECO:0000256" key="4">
    <source>
        <dbReference type="ARBA" id="ARBA00022729"/>
    </source>
</evidence>
<reference evidence="23" key="1">
    <citation type="submission" date="2018-05" db="EMBL/GenBank/DDBJ databases">
        <authorList>
            <person name="Datahose"/>
        </authorList>
    </citation>
    <scope>NUCLEOTIDE SEQUENCE</scope>
</reference>
<dbReference type="InterPro" id="IPR038050">
    <property type="entry name" value="Neuro_actylchol_rec"/>
</dbReference>
<dbReference type="FunFam" id="2.70.170.10:FF:000017">
    <property type="entry name" value="5-hydroxytryptamine receptor 3A"/>
    <property type="match status" value="1"/>
</dbReference>
<sequence>MRMQIMVCLRHTLCISVFDFSDNLTLMQIWNNERISWDPDQFCGITHITIPREILWKPDVFIYEMIQTDDSPQSYYISVAYDGTITSEDDIKIVSTCKMDVHKFPFDTQKCNITIGSASHCVDEMQLSPFSNSSRATQFSREVMKTQGEWEFLQLSISKVNMTFENKLWESLIYTFSMKRRPLLHVINFLLPILFFLTLDLASFFIADHRGEKLGFKVTVLLAISVLLLILNDILPSMSNKTPLIDKRQTCCSCICIVSSDEEQHELLPVAEVVNNSNHTGEYNVLVLILEELKELKKSLNLHLSGSEKGGKYVQWAARINRVFFIFYAVTVSLFLSLMYTEWNT</sequence>
<dbReference type="GO" id="GO:0045211">
    <property type="term" value="C:postsynaptic membrane"/>
    <property type="evidence" value="ECO:0007669"/>
    <property type="project" value="UniProtKB-SubCell"/>
</dbReference>
<comment type="function">
    <text evidence="19">Forms serotonin (5-hydroxytryptamine/5-HT3)-activated cation-selective channel complexes, which when activated cause fast, depolarizing responses in neurons.</text>
</comment>
<comment type="caution">
    <text evidence="20">Lacks conserved residue(s) required for the propagation of feature annotation.</text>
</comment>
<evidence type="ECO:0000256" key="16">
    <source>
        <dbReference type="ARBA" id="ARBA00034430"/>
    </source>
</evidence>
<organism evidence="23 24">
    <name type="scientific">Astatotilapia calliptera</name>
    <name type="common">Eastern happy</name>
    <name type="synonym">Chromis callipterus</name>
    <dbReference type="NCBI Taxonomy" id="8154"/>
    <lineage>
        <taxon>Eukaryota</taxon>
        <taxon>Metazoa</taxon>
        <taxon>Chordata</taxon>
        <taxon>Craniata</taxon>
        <taxon>Vertebrata</taxon>
        <taxon>Euteleostomi</taxon>
        <taxon>Actinopterygii</taxon>
        <taxon>Neopterygii</taxon>
        <taxon>Teleostei</taxon>
        <taxon>Neoteleostei</taxon>
        <taxon>Acanthomorphata</taxon>
        <taxon>Ovalentaria</taxon>
        <taxon>Cichlomorphae</taxon>
        <taxon>Cichliformes</taxon>
        <taxon>Cichlidae</taxon>
        <taxon>African cichlids</taxon>
        <taxon>Pseudocrenilabrinae</taxon>
        <taxon>Haplochromini</taxon>
        <taxon>Astatotilapia</taxon>
    </lineage>
</organism>
<evidence type="ECO:0000313" key="23">
    <source>
        <dbReference type="Ensembl" id="ENSACLP00000083245.1"/>
    </source>
</evidence>
<keyword evidence="24" id="KW-1185">Reference proteome</keyword>
<dbReference type="SUPFAM" id="SSF63712">
    <property type="entry name" value="Nicotinic receptor ligand binding domain-like"/>
    <property type="match status" value="1"/>
</dbReference>
<dbReference type="GeneTree" id="ENSGT00940000163471"/>
<keyword evidence="7 20" id="KW-0406">Ion transport</keyword>
<reference evidence="23" key="3">
    <citation type="submission" date="2025-09" db="UniProtKB">
        <authorList>
            <consortium name="Ensembl"/>
        </authorList>
    </citation>
    <scope>IDENTIFICATION</scope>
</reference>
<evidence type="ECO:0000256" key="8">
    <source>
        <dbReference type="ARBA" id="ARBA00023136"/>
    </source>
</evidence>
<dbReference type="InterPro" id="IPR006201">
    <property type="entry name" value="Neur_channel"/>
</dbReference>
<evidence type="ECO:0000256" key="6">
    <source>
        <dbReference type="ARBA" id="ARBA00023018"/>
    </source>
</evidence>
<dbReference type="InterPro" id="IPR036734">
    <property type="entry name" value="Neur_chan_lig-bd_sf"/>
</dbReference>
<comment type="similarity">
    <text evidence="20">Belongs to the ligand-gated ion channel (TC 1.A.9) family.</text>
</comment>
<keyword evidence="14 20" id="KW-0407">Ion channel</keyword>
<evidence type="ECO:0000256" key="17">
    <source>
        <dbReference type="ARBA" id="ARBA00036239"/>
    </source>
</evidence>
<evidence type="ECO:0000256" key="18">
    <source>
        <dbReference type="ARBA" id="ARBA00036634"/>
    </source>
</evidence>
<evidence type="ECO:0000256" key="15">
    <source>
        <dbReference type="ARBA" id="ARBA00034104"/>
    </source>
</evidence>
<feature type="transmembrane region" description="Helical" evidence="20">
    <location>
        <begin position="183"/>
        <end position="206"/>
    </location>
</feature>
<comment type="catalytic activity">
    <reaction evidence="17">
        <text>Na(+)(in) = Na(+)(out)</text>
        <dbReference type="Rhea" id="RHEA:34963"/>
        <dbReference type="ChEBI" id="CHEBI:29101"/>
    </reaction>
</comment>
<evidence type="ECO:0000256" key="13">
    <source>
        <dbReference type="ARBA" id="ARBA00023286"/>
    </source>
</evidence>
<evidence type="ECO:0000256" key="7">
    <source>
        <dbReference type="ARBA" id="ARBA00023065"/>
    </source>
</evidence>
<comment type="catalytic activity">
    <reaction evidence="16">
        <text>K(+)(in) = K(+)(out)</text>
        <dbReference type="Rhea" id="RHEA:29463"/>
        <dbReference type="ChEBI" id="CHEBI:29103"/>
    </reaction>
</comment>
<evidence type="ECO:0000256" key="14">
    <source>
        <dbReference type="ARBA" id="ARBA00023303"/>
    </source>
</evidence>
<feature type="domain" description="Neurotransmitter-gated ion-channel transmembrane" evidence="22">
    <location>
        <begin position="191"/>
        <end position="245"/>
    </location>
</feature>
<proteinExistence type="inferred from homology"/>
<dbReference type="GO" id="GO:0004888">
    <property type="term" value="F:transmembrane signaling receptor activity"/>
    <property type="evidence" value="ECO:0007669"/>
    <property type="project" value="InterPro"/>
</dbReference>
<dbReference type="AlphaFoldDB" id="A0AAX7VNA4"/>
<dbReference type="PROSITE" id="PS00236">
    <property type="entry name" value="NEUROTR_ION_CHANNEL"/>
    <property type="match status" value="1"/>
</dbReference>
<keyword evidence="6" id="KW-0770">Synapse</keyword>
<keyword evidence="3 20" id="KW-0812">Transmembrane</keyword>
<keyword evidence="11" id="KW-0325">Glycoprotein</keyword>
<dbReference type="GO" id="GO:0005230">
    <property type="term" value="F:extracellular ligand-gated monoatomic ion channel activity"/>
    <property type="evidence" value="ECO:0007669"/>
    <property type="project" value="InterPro"/>
</dbReference>
<evidence type="ECO:0000256" key="10">
    <source>
        <dbReference type="ARBA" id="ARBA00023170"/>
    </source>
</evidence>
<evidence type="ECO:0000256" key="3">
    <source>
        <dbReference type="ARBA" id="ARBA00022692"/>
    </source>
</evidence>
<dbReference type="Pfam" id="PF02932">
    <property type="entry name" value="Neur_chan_memb"/>
    <property type="match status" value="1"/>
</dbReference>
<dbReference type="SUPFAM" id="SSF90112">
    <property type="entry name" value="Neurotransmitter-gated ion-channel transmembrane pore"/>
    <property type="match status" value="1"/>
</dbReference>
<comment type="subcellular location">
    <subcellularLocation>
        <location evidence="15">Postsynaptic cell membrane</location>
        <topology evidence="15">Multi-pass membrane protein</topology>
    </subcellularLocation>
</comment>
<evidence type="ECO:0000259" key="22">
    <source>
        <dbReference type="Pfam" id="PF02932"/>
    </source>
</evidence>
<feature type="transmembrane region" description="Helical" evidence="20">
    <location>
        <begin position="323"/>
        <end position="341"/>
    </location>
</feature>
<evidence type="ECO:0000256" key="19">
    <source>
        <dbReference type="ARBA" id="ARBA00037540"/>
    </source>
</evidence>
<evidence type="ECO:0000256" key="20">
    <source>
        <dbReference type="RuleBase" id="RU000687"/>
    </source>
</evidence>
<keyword evidence="10" id="KW-0675">Receptor</keyword>
<feature type="domain" description="Neurotransmitter-gated ion-channel ligand-binding" evidence="21">
    <location>
        <begin position="21"/>
        <end position="182"/>
    </location>
</feature>
<evidence type="ECO:0000256" key="11">
    <source>
        <dbReference type="ARBA" id="ARBA00023180"/>
    </source>
</evidence>
<protein>
    <submittedName>
        <fullName evidence="23">Uncharacterized protein</fullName>
    </submittedName>
</protein>
<comment type="catalytic activity">
    <reaction evidence="18">
        <text>Ca(2+)(in) = Ca(2+)(out)</text>
        <dbReference type="Rhea" id="RHEA:29671"/>
        <dbReference type="ChEBI" id="CHEBI:29108"/>
    </reaction>
</comment>
<evidence type="ECO:0000313" key="24">
    <source>
        <dbReference type="Proteomes" id="UP000265100"/>
    </source>
</evidence>
<evidence type="ECO:0000256" key="5">
    <source>
        <dbReference type="ARBA" id="ARBA00022989"/>
    </source>
</evidence>
<dbReference type="InterPro" id="IPR006202">
    <property type="entry name" value="Neur_chan_lig-bd"/>
</dbReference>
<keyword evidence="2" id="KW-1003">Cell membrane</keyword>
<keyword evidence="4" id="KW-0732">Signal</keyword>
<evidence type="ECO:0000256" key="12">
    <source>
        <dbReference type="ARBA" id="ARBA00023257"/>
    </source>
</evidence>
<dbReference type="InterPro" id="IPR036719">
    <property type="entry name" value="Neuro-gated_channel_TM_sf"/>
</dbReference>
<keyword evidence="13" id="KW-1071">Ligand-gated ion channel</keyword>
<keyword evidence="8 20" id="KW-0472">Membrane</keyword>
<keyword evidence="12" id="KW-0628">Postsynaptic cell membrane</keyword>
<reference evidence="23" key="2">
    <citation type="submission" date="2025-08" db="UniProtKB">
        <authorList>
            <consortium name="Ensembl"/>
        </authorList>
    </citation>
    <scope>IDENTIFICATION</scope>
</reference>
<evidence type="ECO:0000256" key="9">
    <source>
        <dbReference type="ARBA" id="ARBA00023157"/>
    </source>
</evidence>
<keyword evidence="9" id="KW-1015">Disulfide bond</keyword>
<evidence type="ECO:0000256" key="1">
    <source>
        <dbReference type="ARBA" id="ARBA00022448"/>
    </source>
</evidence>
<accession>A0AAX7VNA4</accession>
<keyword evidence="5 20" id="KW-1133">Transmembrane helix</keyword>
<dbReference type="PRINTS" id="PR00252">
    <property type="entry name" value="NRIONCHANNEL"/>
</dbReference>
<dbReference type="InterPro" id="IPR018000">
    <property type="entry name" value="Neurotransmitter_ion_chnl_CS"/>
</dbReference>